<sequence>MAYIIKLTVSPEILLKYNHGGRYGQQQLVDAINLKEKLPVTFEYDFFKEGEVMTESKGAEVRQGFNNLLETHLADPDDDFLYYVLSQNHNARLRVMHMQDIRLDDEPRSLRRKTKDLAQLILYYDQHPIDYKTRITFEGTTGSTVRINSKELNNWLNKLIRNAIALADFPTDELVNYMPYLLPGTTNRELQLATASSLSLTNTAEEHHRIFTEFLWFIFDYLREENVIKHKKKVKYPTKVMLFLYDLAKLFEWLPQNHMVIDEADYIRSLFTNYFKKRSKSDK</sequence>
<dbReference type="EMBL" id="BAAAZC010000011">
    <property type="protein sequence ID" value="GAA3969240.1"/>
    <property type="molecule type" value="Genomic_DNA"/>
</dbReference>
<reference evidence="2" key="1">
    <citation type="journal article" date="2019" name="Int. J. Syst. Evol. Microbiol.">
        <title>The Global Catalogue of Microorganisms (GCM) 10K type strain sequencing project: providing services to taxonomists for standard genome sequencing and annotation.</title>
        <authorList>
            <consortium name="The Broad Institute Genomics Platform"/>
            <consortium name="The Broad Institute Genome Sequencing Center for Infectious Disease"/>
            <person name="Wu L."/>
            <person name="Ma J."/>
        </authorList>
    </citation>
    <scope>NUCLEOTIDE SEQUENCE [LARGE SCALE GENOMIC DNA]</scope>
    <source>
        <strain evidence="2">JCM 16601</strain>
    </source>
</reference>
<dbReference type="Proteomes" id="UP001500742">
    <property type="component" value="Unassembled WGS sequence"/>
</dbReference>
<keyword evidence="2" id="KW-1185">Reference proteome</keyword>
<evidence type="ECO:0000313" key="2">
    <source>
        <dbReference type="Proteomes" id="UP001500742"/>
    </source>
</evidence>
<gene>
    <name evidence="1" type="ORF">GCM10022210_17620</name>
</gene>
<accession>A0ABP7PRE6</accession>
<dbReference type="RefSeq" id="WP_259095884.1">
    <property type="nucleotide sequence ID" value="NZ_BAAAZC010000011.1"/>
</dbReference>
<evidence type="ECO:0000313" key="1">
    <source>
        <dbReference type="EMBL" id="GAA3969240.1"/>
    </source>
</evidence>
<organism evidence="1 2">
    <name type="scientific">Mucilaginibacter dorajii</name>
    <dbReference type="NCBI Taxonomy" id="692994"/>
    <lineage>
        <taxon>Bacteria</taxon>
        <taxon>Pseudomonadati</taxon>
        <taxon>Bacteroidota</taxon>
        <taxon>Sphingobacteriia</taxon>
        <taxon>Sphingobacteriales</taxon>
        <taxon>Sphingobacteriaceae</taxon>
        <taxon>Mucilaginibacter</taxon>
    </lineage>
</organism>
<protein>
    <submittedName>
        <fullName evidence="1">Uncharacterized protein</fullName>
    </submittedName>
</protein>
<name>A0ABP7PRE6_9SPHI</name>
<proteinExistence type="predicted"/>
<comment type="caution">
    <text evidence="1">The sequence shown here is derived from an EMBL/GenBank/DDBJ whole genome shotgun (WGS) entry which is preliminary data.</text>
</comment>